<evidence type="ECO:0000256" key="6">
    <source>
        <dbReference type="SAM" id="Phobius"/>
    </source>
</evidence>
<comment type="caution">
    <text evidence="7">The sequence shown here is derived from an EMBL/GenBank/DDBJ whole genome shotgun (WGS) entry which is preliminary data.</text>
</comment>
<dbReference type="Proteomes" id="UP000030151">
    <property type="component" value="Unassembled WGS sequence"/>
</dbReference>
<feature type="compositionally biased region" description="Basic and acidic residues" evidence="5">
    <location>
        <begin position="109"/>
        <end position="120"/>
    </location>
</feature>
<protein>
    <submittedName>
        <fullName evidence="7">Uncharacterized protein</fullName>
    </submittedName>
</protein>
<dbReference type="HOGENOM" id="CLU_039749_2_0_1"/>
<comment type="subcellular location">
    <subcellularLocation>
        <location evidence="1">Membrane</location>
        <topology evidence="1">Single-pass membrane protein</topology>
    </subcellularLocation>
</comment>
<keyword evidence="4 6" id="KW-0472">Membrane</keyword>
<dbReference type="PANTHER" id="PTHR15549">
    <property type="entry name" value="PAIRED IMMUNOGLOBULIN-LIKE TYPE 2 RECEPTOR"/>
    <property type="match status" value="1"/>
</dbReference>
<keyword evidence="3 6" id="KW-1133">Transmembrane helix</keyword>
<feature type="compositionally biased region" description="Low complexity" evidence="5">
    <location>
        <begin position="40"/>
        <end position="64"/>
    </location>
</feature>
<dbReference type="eggNOG" id="ENOG502SVX1">
    <property type="taxonomic scope" value="Eukaryota"/>
</dbReference>
<name>A0A014QZY7_9HYPO</name>
<dbReference type="EMBL" id="JELW01000013">
    <property type="protein sequence ID" value="EXV00500.1"/>
    <property type="molecule type" value="Genomic_DNA"/>
</dbReference>
<accession>A0A014QZY7</accession>
<dbReference type="PANTHER" id="PTHR15549:SF30">
    <property type="entry name" value="MID2 DOMAIN-CONTAINING PROTEIN"/>
    <property type="match status" value="1"/>
</dbReference>
<feature type="transmembrane region" description="Helical" evidence="6">
    <location>
        <begin position="75"/>
        <end position="99"/>
    </location>
</feature>
<keyword evidence="2 6" id="KW-0812">Transmembrane</keyword>
<dbReference type="GO" id="GO:0071944">
    <property type="term" value="C:cell periphery"/>
    <property type="evidence" value="ECO:0007669"/>
    <property type="project" value="UniProtKB-ARBA"/>
</dbReference>
<dbReference type="InterPro" id="IPR051694">
    <property type="entry name" value="Immunoregulatory_rcpt-like"/>
</dbReference>
<dbReference type="OrthoDB" id="5421765at2759"/>
<dbReference type="AlphaFoldDB" id="A0A014QZY7"/>
<sequence>MAWSTRTDASTLTRKGITTISIIIFTKLVNSQFPIPPPVNTTSPSGTGTGSTSTTSTQTPTCTPASPPSVLSAGAIAGIAIGCAVAGLVAGLLVACILLRRKKRRHSRKADAVATHHESKAYSPETTPPAAASDIQLKQFLPEATPDREIAQEMQSLGGLIHQHVENYYHSRPINASTHDLSTTLKSLGFKGQSSSPDTYTKNITALCLDPKTRQSGLRHVITRAIFSSIGFHTETSLPSMLPQPVASFLQAMPPDELGHSADAQDSIHAAVSLALRRWRGLTVFLLHPRRNLRTPLPIDNAAVPLQAQELANSLDKFLGVFVDTDAGVARQQRAHLEAVIVECTRLGYVLLSHPCDWGFVTDVASTKEGLHGLVVEAGLDKLSGQDGPPYSHPRTVVEPVAVYHEPRV</sequence>
<dbReference type="GO" id="GO:0016020">
    <property type="term" value="C:membrane"/>
    <property type="evidence" value="ECO:0007669"/>
    <property type="project" value="UniProtKB-SubCell"/>
</dbReference>
<evidence type="ECO:0000256" key="4">
    <source>
        <dbReference type="ARBA" id="ARBA00023136"/>
    </source>
</evidence>
<gene>
    <name evidence="7" type="ORF">X797_006562</name>
</gene>
<proteinExistence type="predicted"/>
<evidence type="ECO:0000256" key="3">
    <source>
        <dbReference type="ARBA" id="ARBA00022989"/>
    </source>
</evidence>
<organism evidence="7 8">
    <name type="scientific">Metarhizium robertsii</name>
    <dbReference type="NCBI Taxonomy" id="568076"/>
    <lineage>
        <taxon>Eukaryota</taxon>
        <taxon>Fungi</taxon>
        <taxon>Dikarya</taxon>
        <taxon>Ascomycota</taxon>
        <taxon>Pezizomycotina</taxon>
        <taxon>Sordariomycetes</taxon>
        <taxon>Hypocreomycetidae</taxon>
        <taxon>Hypocreales</taxon>
        <taxon>Clavicipitaceae</taxon>
        <taxon>Metarhizium</taxon>
    </lineage>
</organism>
<evidence type="ECO:0000313" key="8">
    <source>
        <dbReference type="Proteomes" id="UP000030151"/>
    </source>
</evidence>
<evidence type="ECO:0000256" key="1">
    <source>
        <dbReference type="ARBA" id="ARBA00004167"/>
    </source>
</evidence>
<evidence type="ECO:0000256" key="2">
    <source>
        <dbReference type="ARBA" id="ARBA00022692"/>
    </source>
</evidence>
<reference evidence="7 8" key="1">
    <citation type="submission" date="2014-02" db="EMBL/GenBank/DDBJ databases">
        <title>The genome sequence of the entomopathogenic fungus Metarhizium robertsii ARSEF 2575.</title>
        <authorList>
            <person name="Giuliano Garisto Donzelli B."/>
            <person name="Roe B.A."/>
            <person name="Macmil S.L."/>
            <person name="Krasnoff S.B."/>
            <person name="Gibson D.M."/>
        </authorList>
    </citation>
    <scope>NUCLEOTIDE SEQUENCE [LARGE SCALE GENOMIC DNA]</scope>
    <source>
        <strain evidence="7 8">ARSEF 2575</strain>
    </source>
</reference>
<feature type="region of interest" description="Disordered" evidence="5">
    <location>
        <begin position="107"/>
        <end position="129"/>
    </location>
</feature>
<evidence type="ECO:0000313" key="7">
    <source>
        <dbReference type="EMBL" id="EXV00500.1"/>
    </source>
</evidence>
<feature type="region of interest" description="Disordered" evidence="5">
    <location>
        <begin position="35"/>
        <end position="64"/>
    </location>
</feature>
<evidence type="ECO:0000256" key="5">
    <source>
        <dbReference type="SAM" id="MobiDB-lite"/>
    </source>
</evidence>